<evidence type="ECO:0000313" key="2">
    <source>
        <dbReference type="EMBL" id="ORY42151.1"/>
    </source>
</evidence>
<feature type="transmembrane region" description="Helical" evidence="1">
    <location>
        <begin position="12"/>
        <end position="32"/>
    </location>
</feature>
<gene>
    <name evidence="2" type="ORF">BCR33DRAFT_718353</name>
</gene>
<dbReference type="OrthoDB" id="10421959at2759"/>
<keyword evidence="3" id="KW-1185">Reference proteome</keyword>
<dbReference type="Proteomes" id="UP000193642">
    <property type="component" value="Unassembled WGS sequence"/>
</dbReference>
<dbReference type="EMBL" id="MCGO01000029">
    <property type="protein sequence ID" value="ORY42151.1"/>
    <property type="molecule type" value="Genomic_DNA"/>
</dbReference>
<keyword evidence="1" id="KW-1133">Transmembrane helix</keyword>
<protein>
    <submittedName>
        <fullName evidence="2">Uncharacterized protein</fullName>
    </submittedName>
</protein>
<organism evidence="2 3">
    <name type="scientific">Rhizoclosmatium globosum</name>
    <dbReference type="NCBI Taxonomy" id="329046"/>
    <lineage>
        <taxon>Eukaryota</taxon>
        <taxon>Fungi</taxon>
        <taxon>Fungi incertae sedis</taxon>
        <taxon>Chytridiomycota</taxon>
        <taxon>Chytridiomycota incertae sedis</taxon>
        <taxon>Chytridiomycetes</taxon>
        <taxon>Chytridiales</taxon>
        <taxon>Chytriomycetaceae</taxon>
        <taxon>Rhizoclosmatium</taxon>
    </lineage>
</organism>
<evidence type="ECO:0000256" key="1">
    <source>
        <dbReference type="SAM" id="Phobius"/>
    </source>
</evidence>
<dbReference type="AlphaFoldDB" id="A0A1Y2C553"/>
<evidence type="ECO:0000313" key="3">
    <source>
        <dbReference type="Proteomes" id="UP000193642"/>
    </source>
</evidence>
<keyword evidence="1" id="KW-0472">Membrane</keyword>
<feature type="transmembrane region" description="Helical" evidence="1">
    <location>
        <begin position="52"/>
        <end position="69"/>
    </location>
</feature>
<sequence>MTCPYTLKASLLLGFLPGFLLIALGSLLSYYAGSSLHQATARDSTAYFTPTIMFSAGVGAFVVGLLSIVQKLQAIRLILSGQKVLSNAANAFEDIEEGRRMVEKSQFCL</sequence>
<accession>A0A1Y2C553</accession>
<reference evidence="2 3" key="1">
    <citation type="submission" date="2016-07" db="EMBL/GenBank/DDBJ databases">
        <title>Pervasive Adenine N6-methylation of Active Genes in Fungi.</title>
        <authorList>
            <consortium name="DOE Joint Genome Institute"/>
            <person name="Mondo S.J."/>
            <person name="Dannebaum R.O."/>
            <person name="Kuo R.C."/>
            <person name="Labutti K."/>
            <person name="Haridas S."/>
            <person name="Kuo A."/>
            <person name="Salamov A."/>
            <person name="Ahrendt S.R."/>
            <person name="Lipzen A."/>
            <person name="Sullivan W."/>
            <person name="Andreopoulos W.B."/>
            <person name="Clum A."/>
            <person name="Lindquist E."/>
            <person name="Daum C."/>
            <person name="Ramamoorthy G.K."/>
            <person name="Gryganskyi A."/>
            <person name="Culley D."/>
            <person name="Magnuson J.K."/>
            <person name="James T.Y."/>
            <person name="O'Malley M.A."/>
            <person name="Stajich J.E."/>
            <person name="Spatafora J.W."/>
            <person name="Visel A."/>
            <person name="Grigoriev I.V."/>
        </authorList>
    </citation>
    <scope>NUCLEOTIDE SEQUENCE [LARGE SCALE GENOMIC DNA]</scope>
    <source>
        <strain evidence="2 3">JEL800</strain>
    </source>
</reference>
<proteinExistence type="predicted"/>
<keyword evidence="1" id="KW-0812">Transmembrane</keyword>
<comment type="caution">
    <text evidence="2">The sequence shown here is derived from an EMBL/GenBank/DDBJ whole genome shotgun (WGS) entry which is preliminary data.</text>
</comment>
<name>A0A1Y2C553_9FUNG</name>